<accession>A0A6H1ZK59</accession>
<dbReference type="EMBL" id="MT144079">
    <property type="protein sequence ID" value="QJA48316.1"/>
    <property type="molecule type" value="Genomic_DNA"/>
</dbReference>
<name>A0A6H1ZK59_9ZZZZ</name>
<gene>
    <name evidence="1" type="ORF">TM448A00912_0014</name>
</gene>
<sequence>MYNVTGTHFRDIYGKFLWAEPLKEDNRLYNPGEEFILDEIKYRVERVALVENTQHVNVAVVPEDVNITEPYL</sequence>
<proteinExistence type="predicted"/>
<reference evidence="1" key="1">
    <citation type="submission" date="2020-03" db="EMBL/GenBank/DDBJ databases">
        <title>The deep terrestrial virosphere.</title>
        <authorList>
            <person name="Holmfeldt K."/>
            <person name="Nilsson E."/>
            <person name="Simone D."/>
            <person name="Lopez-Fernandez M."/>
            <person name="Wu X."/>
            <person name="de Brujin I."/>
            <person name="Lundin D."/>
            <person name="Andersson A."/>
            <person name="Bertilsson S."/>
            <person name="Dopson M."/>
        </authorList>
    </citation>
    <scope>NUCLEOTIDE SEQUENCE</scope>
    <source>
        <strain evidence="1">TM448A00912</strain>
    </source>
</reference>
<dbReference type="AlphaFoldDB" id="A0A6H1ZK59"/>
<protein>
    <submittedName>
        <fullName evidence="1">Uncharacterized protein</fullName>
    </submittedName>
</protein>
<organism evidence="1">
    <name type="scientific">viral metagenome</name>
    <dbReference type="NCBI Taxonomy" id="1070528"/>
    <lineage>
        <taxon>unclassified sequences</taxon>
        <taxon>metagenomes</taxon>
        <taxon>organismal metagenomes</taxon>
    </lineage>
</organism>
<evidence type="ECO:0000313" key="1">
    <source>
        <dbReference type="EMBL" id="QJA48316.1"/>
    </source>
</evidence>